<evidence type="ECO:0000256" key="2">
    <source>
        <dbReference type="ARBA" id="ARBA00007362"/>
    </source>
</evidence>
<feature type="domain" description="EamA" evidence="8">
    <location>
        <begin position="5"/>
        <end position="133"/>
    </location>
</feature>
<protein>
    <recommendedName>
        <fullName evidence="8">EamA domain-containing protein</fullName>
    </recommendedName>
</protein>
<feature type="transmembrane region" description="Helical" evidence="7">
    <location>
        <begin position="176"/>
        <end position="195"/>
    </location>
</feature>
<feature type="transmembrane region" description="Helical" evidence="7">
    <location>
        <begin position="34"/>
        <end position="53"/>
    </location>
</feature>
<evidence type="ECO:0000256" key="5">
    <source>
        <dbReference type="ARBA" id="ARBA00022989"/>
    </source>
</evidence>
<keyword evidence="3" id="KW-1003">Cell membrane</keyword>
<dbReference type="SUPFAM" id="SSF103481">
    <property type="entry name" value="Multidrug resistance efflux transporter EmrE"/>
    <property type="match status" value="2"/>
</dbReference>
<reference evidence="10" key="1">
    <citation type="journal article" date="2013" name="Genome Announc.">
        <title>First genome sequence of a syntrophic acetate-oxidizing bacterium, Tepidanaerobacter acetatoxydans strain Re1.</title>
        <authorList>
            <person name="Manzoor S."/>
            <person name="Bongcam-Rudloff E."/>
            <person name="Schnurer A."/>
            <person name="Muller B."/>
        </authorList>
    </citation>
    <scope>NUCLEOTIDE SEQUENCE [LARGE SCALE GENOMIC DNA]</scope>
    <source>
        <strain evidence="10">Re1</strain>
    </source>
</reference>
<dbReference type="InterPro" id="IPR050638">
    <property type="entry name" value="AA-Vitamin_Transporters"/>
</dbReference>
<evidence type="ECO:0000256" key="7">
    <source>
        <dbReference type="SAM" id="Phobius"/>
    </source>
</evidence>
<dbReference type="InterPro" id="IPR000620">
    <property type="entry name" value="EamA_dom"/>
</dbReference>
<dbReference type="Pfam" id="PF00892">
    <property type="entry name" value="EamA"/>
    <property type="match status" value="2"/>
</dbReference>
<dbReference type="AlphaFoldDB" id="F4LVC2"/>
<keyword evidence="5 7" id="KW-1133">Transmembrane helix</keyword>
<dbReference type="KEGG" id="tae:TepiRe1_0550"/>
<feature type="transmembrane region" description="Helical" evidence="7">
    <location>
        <begin position="238"/>
        <end position="257"/>
    </location>
</feature>
<feature type="domain" description="EamA" evidence="8">
    <location>
        <begin position="145"/>
        <end position="280"/>
    </location>
</feature>
<feature type="transmembrane region" description="Helical" evidence="7">
    <location>
        <begin position="201"/>
        <end position="226"/>
    </location>
</feature>
<keyword evidence="4 7" id="KW-0812">Transmembrane</keyword>
<dbReference type="HOGENOM" id="CLU_033863_5_0_9"/>
<dbReference type="KEGG" id="tep:TepRe1_0500"/>
<gene>
    <name evidence="9" type="ordered locus">TEPIRE1_0550</name>
</gene>
<accession>L0RWJ1</accession>
<name>F4LVC2_TEPAE</name>
<evidence type="ECO:0000313" key="9">
    <source>
        <dbReference type="EMBL" id="CCP25236.1"/>
    </source>
</evidence>
<dbReference type="Proteomes" id="UP000010802">
    <property type="component" value="Chromosome"/>
</dbReference>
<keyword evidence="10" id="KW-1185">Reference proteome</keyword>
<dbReference type="EMBL" id="HF563609">
    <property type="protein sequence ID" value="CCP25236.1"/>
    <property type="molecule type" value="Genomic_DNA"/>
</dbReference>
<feature type="transmembrane region" description="Helical" evidence="7">
    <location>
        <begin position="143"/>
        <end position="164"/>
    </location>
</feature>
<evidence type="ECO:0000256" key="4">
    <source>
        <dbReference type="ARBA" id="ARBA00022692"/>
    </source>
</evidence>
<evidence type="ECO:0000313" key="10">
    <source>
        <dbReference type="Proteomes" id="UP000010802"/>
    </source>
</evidence>
<feature type="transmembrane region" description="Helical" evidence="7">
    <location>
        <begin position="117"/>
        <end position="137"/>
    </location>
</feature>
<dbReference type="RefSeq" id="WP_013777620.1">
    <property type="nucleotide sequence ID" value="NC_015519.1"/>
</dbReference>
<feature type="transmembrane region" description="Helical" evidence="7">
    <location>
        <begin position="65"/>
        <end position="83"/>
    </location>
</feature>
<proteinExistence type="inferred from homology"/>
<accession>F4LVC2</accession>
<dbReference type="InterPro" id="IPR037185">
    <property type="entry name" value="EmrE-like"/>
</dbReference>
<dbReference type="OrthoDB" id="3190463at2"/>
<dbReference type="eggNOG" id="COG0697">
    <property type="taxonomic scope" value="Bacteria"/>
</dbReference>
<evidence type="ECO:0000256" key="6">
    <source>
        <dbReference type="ARBA" id="ARBA00023136"/>
    </source>
</evidence>
<dbReference type="PANTHER" id="PTHR32322:SF18">
    <property type="entry name" value="S-ADENOSYLMETHIONINE_S-ADENOSYLHOMOCYSTEINE TRANSPORTER"/>
    <property type="match status" value="1"/>
</dbReference>
<evidence type="ECO:0000256" key="1">
    <source>
        <dbReference type="ARBA" id="ARBA00004651"/>
    </source>
</evidence>
<dbReference type="GO" id="GO:0005886">
    <property type="term" value="C:plasma membrane"/>
    <property type="evidence" value="ECO:0007669"/>
    <property type="project" value="UniProtKB-SubCell"/>
</dbReference>
<dbReference type="PATRIC" id="fig|1209989.3.peg.589"/>
<comment type="similarity">
    <text evidence="2">Belongs to the EamA transporter family.</text>
</comment>
<evidence type="ECO:0000256" key="3">
    <source>
        <dbReference type="ARBA" id="ARBA00022475"/>
    </source>
</evidence>
<keyword evidence="6 7" id="KW-0472">Membrane</keyword>
<feature type="transmembrane region" description="Helical" evidence="7">
    <location>
        <begin position="263"/>
        <end position="283"/>
    </location>
</feature>
<feature type="transmembrane region" description="Helical" evidence="7">
    <location>
        <begin position="89"/>
        <end position="110"/>
    </location>
</feature>
<comment type="subcellular location">
    <subcellularLocation>
        <location evidence="1">Cell membrane</location>
        <topology evidence="1">Multi-pass membrane protein</topology>
    </subcellularLocation>
</comment>
<dbReference type="PANTHER" id="PTHR32322">
    <property type="entry name" value="INNER MEMBRANE TRANSPORTER"/>
    <property type="match status" value="1"/>
</dbReference>
<organism evidence="9 10">
    <name type="scientific">Tepidanaerobacter acetatoxydans (strain DSM 21804 / JCM 16047 / Re1)</name>
    <dbReference type="NCBI Taxonomy" id="1209989"/>
    <lineage>
        <taxon>Bacteria</taxon>
        <taxon>Bacillati</taxon>
        <taxon>Bacillota</taxon>
        <taxon>Clostridia</taxon>
        <taxon>Thermosediminibacterales</taxon>
        <taxon>Tepidanaerobacteraceae</taxon>
        <taxon>Tepidanaerobacter</taxon>
    </lineage>
</organism>
<evidence type="ECO:0000259" key="8">
    <source>
        <dbReference type="Pfam" id="PF00892"/>
    </source>
</evidence>
<sequence>MENQLFALVCLLWGSGWMFIKIGLSYFPPFTFGALRYSIAALVLYIVMRINHLSLPTRWEDAKPAVVFGILNGLSGAMLNWGGQFLSSTLTSMMNTTTPFFMAIYAYFLLDEKFDKYKIIGLFMGFAGLMIIFSGGSEIYAKSFWGAIAVVVQSAIYALAATYSKKYKVDIKPMQVVTVQLMSAGLVMTLLGILFERNQPIIISTMGIISLLYLSIFAGALAFLIYYYLLTRIDVVRISYTSFITPIVATIEGVVFLNDSITLRMILGLILTLCGAYVTNILSASTQKQESSQ</sequence>